<dbReference type="GeneTree" id="ENSGT00940000168682"/>
<evidence type="ECO:0000313" key="2">
    <source>
        <dbReference type="Ensembl" id="ENSCCRP00000151603.1"/>
    </source>
</evidence>
<dbReference type="Proteomes" id="UP001108240">
    <property type="component" value="Unplaced"/>
</dbReference>
<dbReference type="AlphaFoldDB" id="A0A9J8B4F8"/>
<reference evidence="2" key="2">
    <citation type="submission" date="2025-09" db="UniProtKB">
        <authorList>
            <consortium name="Ensembl"/>
        </authorList>
    </citation>
    <scope>IDENTIFICATION</scope>
</reference>
<dbReference type="InterPro" id="IPR034609">
    <property type="entry name" value="Syce2"/>
</dbReference>
<sequence length="230" mass="25225">MAASSRGLIWGLSSDGKGITTSSWSHTWKALAWDRDRAAGRRAMAQHFFGNSGSMALQSTPKAAHQHSSAKVPDDGFNSTGETLSFVSLDDSNEQHSEDSGIGVSKTSTRGSPGNSDMEEAAVLTPTSSRIDEVGKKAQDLIERINERRAMDQHVMNSFEEKLIKKVSEMCQQVKEQMFEYYEQHSQGMEASITELSEVLERSSQLSMELQGASQTLAAINKGLQHSTEH</sequence>
<dbReference type="PANTHER" id="PTHR28398:SF1">
    <property type="entry name" value="SYNAPTONEMAL COMPLEX CENTRAL ELEMENT PROTEIN 2"/>
    <property type="match status" value="1"/>
</dbReference>
<keyword evidence="3" id="KW-1185">Reference proteome</keyword>
<feature type="region of interest" description="Disordered" evidence="1">
    <location>
        <begin position="56"/>
        <end position="119"/>
    </location>
</feature>
<reference evidence="2" key="1">
    <citation type="submission" date="2025-08" db="UniProtKB">
        <authorList>
            <consortium name="Ensembl"/>
        </authorList>
    </citation>
    <scope>IDENTIFICATION</scope>
</reference>
<name>A0A9J8B4F8_CYPCA</name>
<feature type="compositionally biased region" description="Polar residues" evidence="1">
    <location>
        <begin position="77"/>
        <end position="86"/>
    </location>
</feature>
<evidence type="ECO:0000313" key="3">
    <source>
        <dbReference type="Proteomes" id="UP001108240"/>
    </source>
</evidence>
<feature type="compositionally biased region" description="Polar residues" evidence="1">
    <location>
        <begin position="105"/>
        <end position="115"/>
    </location>
</feature>
<dbReference type="Ensembl" id="ENSCCRT00000141389.1">
    <property type="protein sequence ID" value="ENSCCRP00000151603.1"/>
    <property type="gene ID" value="ENSCCRG00000071067.1"/>
</dbReference>
<protein>
    <submittedName>
        <fullName evidence="2">Synaptonemal complex central element protein 2</fullName>
    </submittedName>
</protein>
<evidence type="ECO:0000256" key="1">
    <source>
        <dbReference type="SAM" id="MobiDB-lite"/>
    </source>
</evidence>
<dbReference type="GO" id="GO:0000801">
    <property type="term" value="C:central element"/>
    <property type="evidence" value="ECO:0007669"/>
    <property type="project" value="InterPro"/>
</dbReference>
<proteinExistence type="predicted"/>
<dbReference type="PANTHER" id="PTHR28398">
    <property type="entry name" value="SYNAPTONEMAL COMPLEX CENTRAL ELEMENT PROTEIN 2"/>
    <property type="match status" value="1"/>
</dbReference>
<dbReference type="GO" id="GO:0007130">
    <property type="term" value="P:synaptonemal complex assembly"/>
    <property type="evidence" value="ECO:0007669"/>
    <property type="project" value="InterPro"/>
</dbReference>
<accession>A0A9J8B4F8</accession>
<organism evidence="2 3">
    <name type="scientific">Cyprinus carpio carpio</name>
    <dbReference type="NCBI Taxonomy" id="630221"/>
    <lineage>
        <taxon>Eukaryota</taxon>
        <taxon>Metazoa</taxon>
        <taxon>Chordata</taxon>
        <taxon>Craniata</taxon>
        <taxon>Vertebrata</taxon>
        <taxon>Euteleostomi</taxon>
        <taxon>Actinopterygii</taxon>
        <taxon>Neopterygii</taxon>
        <taxon>Teleostei</taxon>
        <taxon>Ostariophysi</taxon>
        <taxon>Cypriniformes</taxon>
        <taxon>Cyprinidae</taxon>
        <taxon>Cyprininae</taxon>
        <taxon>Cyprinus</taxon>
    </lineage>
</organism>
<feature type="compositionally biased region" description="Polar residues" evidence="1">
    <location>
        <begin position="56"/>
        <end position="69"/>
    </location>
</feature>